<dbReference type="EMBL" id="MK882903">
    <property type="protein sequence ID" value="QGN03655.1"/>
    <property type="molecule type" value="mRNA"/>
</dbReference>
<evidence type="ECO:0000256" key="1">
    <source>
        <dbReference type="SAM" id="Phobius"/>
    </source>
</evidence>
<accession>A0A649ZUD6</accession>
<dbReference type="GO" id="GO:0005549">
    <property type="term" value="F:odorant binding"/>
    <property type="evidence" value="ECO:0007669"/>
    <property type="project" value="InterPro"/>
</dbReference>
<sequence>MTDKEVKVHFTKLLMQCAIDHPIKFADLLQLQQLQTPKKTEAKCLLMCAYKKLNTMNEKGLFDLEENYKNAELVANGDQDRLINGKKLVDTCIKGINKHLRPYLSVILNAMCFSTFIFLYLCIVVKETTQTTHGTGHYNSMDHHTR</sequence>
<proteinExistence type="evidence at transcript level"/>
<dbReference type="InterPro" id="IPR006170">
    <property type="entry name" value="PBP/GOBP"/>
</dbReference>
<name>A0A649ZUD6_9NEOP</name>
<dbReference type="Gene3D" id="1.10.238.20">
    <property type="entry name" value="Pheromone/general odorant binding protein domain"/>
    <property type="match status" value="1"/>
</dbReference>
<dbReference type="SUPFAM" id="SSF47565">
    <property type="entry name" value="Insect pheromone/odorant-binding proteins"/>
    <property type="match status" value="1"/>
</dbReference>
<feature type="transmembrane region" description="Helical" evidence="1">
    <location>
        <begin position="103"/>
        <end position="121"/>
    </location>
</feature>
<protein>
    <submittedName>
        <fullName evidence="2">Putative odorant binding protein 27</fullName>
    </submittedName>
</protein>
<dbReference type="Pfam" id="PF01395">
    <property type="entry name" value="PBP_GOBP"/>
    <property type="match status" value="1"/>
</dbReference>
<keyword evidence="1" id="KW-1133">Transmembrane helix</keyword>
<evidence type="ECO:0000313" key="2">
    <source>
        <dbReference type="EMBL" id="QGN03655.1"/>
    </source>
</evidence>
<reference evidence="2" key="1">
    <citation type="submission" date="2019-04" db="EMBL/GenBank/DDBJ databases">
        <authorList>
            <person name="Li P."/>
            <person name="Liu Y."/>
            <person name="Wang S."/>
            <person name="Sun H."/>
        </authorList>
    </citation>
    <scope>NUCLEOTIDE SEQUENCE</scope>
</reference>
<dbReference type="InterPro" id="IPR036728">
    <property type="entry name" value="PBP_GOBP_sf"/>
</dbReference>
<dbReference type="CDD" id="cd23992">
    <property type="entry name" value="PBP_GOBP"/>
    <property type="match status" value="1"/>
</dbReference>
<keyword evidence="1" id="KW-0472">Membrane</keyword>
<dbReference type="AlphaFoldDB" id="A0A649ZUD6"/>
<keyword evidence="1" id="KW-0812">Transmembrane</keyword>
<organism evidence="2">
    <name type="scientific">Conopomorpha sinensis</name>
    <name type="common">litch fruit borer</name>
    <dbReference type="NCBI Taxonomy" id="940481"/>
    <lineage>
        <taxon>Eukaryota</taxon>
        <taxon>Metazoa</taxon>
        <taxon>Ecdysozoa</taxon>
        <taxon>Arthropoda</taxon>
        <taxon>Hexapoda</taxon>
        <taxon>Insecta</taxon>
        <taxon>Pterygota</taxon>
        <taxon>Neoptera</taxon>
        <taxon>Endopterygota</taxon>
        <taxon>Lepidoptera</taxon>
        <taxon>Glossata</taxon>
        <taxon>Ditrysia</taxon>
        <taxon>Tineoidea</taxon>
        <taxon>Gracillariidae</taxon>
        <taxon>Conopomorpha</taxon>
    </lineage>
</organism>